<dbReference type="Pfam" id="PF02397">
    <property type="entry name" value="Bac_transf"/>
    <property type="match status" value="1"/>
</dbReference>
<keyword evidence="3 9" id="KW-0808">Transferase</keyword>
<name>A0A212JK12_9BACT</name>
<evidence type="ECO:0000256" key="1">
    <source>
        <dbReference type="ARBA" id="ARBA00004141"/>
    </source>
</evidence>
<dbReference type="Gene3D" id="3.40.50.720">
    <property type="entry name" value="NAD(P)-binding Rossmann-like Domain"/>
    <property type="match status" value="1"/>
</dbReference>
<evidence type="ECO:0000256" key="4">
    <source>
        <dbReference type="ARBA" id="ARBA00022692"/>
    </source>
</evidence>
<comment type="subcellular location">
    <subcellularLocation>
        <location evidence="1">Membrane</location>
        <topology evidence="1">Multi-pass membrane protein</topology>
    </subcellularLocation>
</comment>
<dbReference type="PANTHER" id="PTHR30576:SF0">
    <property type="entry name" value="UNDECAPRENYL-PHOSPHATE N-ACETYLGALACTOSAMINYL 1-PHOSPHATE TRANSFERASE-RELATED"/>
    <property type="match status" value="1"/>
</dbReference>
<dbReference type="InterPro" id="IPR017475">
    <property type="entry name" value="EPS_sugar_tfrase"/>
</dbReference>
<accession>A0A212JK12</accession>
<proteinExistence type="inferred from homology"/>
<protein>
    <submittedName>
        <fullName evidence="9">Undecaprenyl-phosphate glucose phosphotransferase</fullName>
    </submittedName>
</protein>
<dbReference type="InterPro" id="IPR017473">
    <property type="entry name" value="Undecaprenyl-P_gluc_Ptfrase"/>
</dbReference>
<feature type="transmembrane region" description="Helical" evidence="7">
    <location>
        <begin position="53"/>
        <end position="70"/>
    </location>
</feature>
<feature type="transmembrane region" description="Helical" evidence="7">
    <location>
        <begin position="91"/>
        <end position="110"/>
    </location>
</feature>
<feature type="transmembrane region" description="Helical" evidence="7">
    <location>
        <begin position="12"/>
        <end position="37"/>
    </location>
</feature>
<keyword evidence="5 7" id="KW-1133">Transmembrane helix</keyword>
<dbReference type="NCBIfam" id="TIGR03025">
    <property type="entry name" value="EPS_sugtrans"/>
    <property type="match status" value="1"/>
</dbReference>
<feature type="transmembrane region" description="Helical" evidence="7">
    <location>
        <begin position="116"/>
        <end position="138"/>
    </location>
</feature>
<keyword evidence="4 7" id="KW-0812">Transmembrane</keyword>
<dbReference type="GO" id="GO:0016020">
    <property type="term" value="C:membrane"/>
    <property type="evidence" value="ECO:0007669"/>
    <property type="project" value="UniProtKB-SubCell"/>
</dbReference>
<evidence type="ECO:0000313" key="9">
    <source>
        <dbReference type="EMBL" id="SBV99750.1"/>
    </source>
</evidence>
<feature type="domain" description="Bacterial sugar transferase" evidence="8">
    <location>
        <begin position="279"/>
        <end position="464"/>
    </location>
</feature>
<keyword evidence="6 7" id="KW-0472">Membrane</keyword>
<gene>
    <name evidence="9" type="ORF">KL86DYS1_20015</name>
</gene>
<reference evidence="9" key="1">
    <citation type="submission" date="2016-04" db="EMBL/GenBank/DDBJ databases">
        <authorList>
            <person name="Evans L.H."/>
            <person name="Alamgir A."/>
            <person name="Owens N."/>
            <person name="Weber N.D."/>
            <person name="Virtaneva K."/>
            <person name="Barbian K."/>
            <person name="Babar A."/>
            <person name="Rosenke K."/>
        </authorList>
    </citation>
    <scope>NUCLEOTIDE SEQUENCE</scope>
    <source>
        <strain evidence="9">86-1</strain>
    </source>
</reference>
<dbReference type="AlphaFoldDB" id="A0A212JK12"/>
<sequence length="470" mass="55176">MDSTDRKEGYGYLIDWIVRFGDLFLINIFFLLAFFIFRQDDVVTESLHYREKIIAFLLINLCYFLTSSFIRFHITSNVVYLDKIVQRSSAFITLYALLVTAGFSIFHIISIPIIPWIVGFFIMGTIFVGWHVLFRLLLKSYRKKGYNYRQVIIIGAGGSAIKTYESLIFSEFGYKILGFFDNDTSKKDVLPNYLGKISDIEEYVQGVKVDEMFCTLSGNQDELIYDLVRFCEKNMIRFHLIPEFHKYMRRRFSLHFIESTPVLSLRYEPLQHFTNRFIKRTFDLIFSGLVLTLIFPFVYIIFGAIIKWSSPGPVFFKQKRTGIKGEEFYCYKFRSMRLNEEANKKQATAGDPRITKVGAFMRKTSIDELPQFINVFKNDMSVVGPRPHMLQHTDLYSSLIDKFMVRHLVKPGITGWAQVTGCRGETKTVEEMEERVKRDVWYLEHWTFFLDLKIIYLTVANVFKGDEKAF</sequence>
<dbReference type="PANTHER" id="PTHR30576">
    <property type="entry name" value="COLANIC BIOSYNTHESIS UDP-GLUCOSE LIPID CARRIER TRANSFERASE"/>
    <property type="match status" value="1"/>
</dbReference>
<dbReference type="GO" id="GO:0016780">
    <property type="term" value="F:phosphotransferase activity, for other substituted phosphate groups"/>
    <property type="evidence" value="ECO:0007669"/>
    <property type="project" value="TreeGrafter"/>
</dbReference>
<evidence type="ECO:0000256" key="7">
    <source>
        <dbReference type="SAM" id="Phobius"/>
    </source>
</evidence>
<dbReference type="EMBL" id="FLUM01000002">
    <property type="protein sequence ID" value="SBV99750.1"/>
    <property type="molecule type" value="Genomic_DNA"/>
</dbReference>
<dbReference type="RefSeq" id="WP_296941079.1">
    <property type="nucleotide sequence ID" value="NZ_LT599032.1"/>
</dbReference>
<evidence type="ECO:0000256" key="5">
    <source>
        <dbReference type="ARBA" id="ARBA00022989"/>
    </source>
</evidence>
<evidence type="ECO:0000256" key="6">
    <source>
        <dbReference type="ARBA" id="ARBA00023136"/>
    </source>
</evidence>
<comment type="similarity">
    <text evidence="2">Belongs to the bacterial sugar transferase family.</text>
</comment>
<feature type="transmembrane region" description="Helical" evidence="7">
    <location>
        <begin position="284"/>
        <end position="306"/>
    </location>
</feature>
<evidence type="ECO:0000256" key="3">
    <source>
        <dbReference type="ARBA" id="ARBA00022679"/>
    </source>
</evidence>
<evidence type="ECO:0000259" key="8">
    <source>
        <dbReference type="Pfam" id="PF02397"/>
    </source>
</evidence>
<dbReference type="Pfam" id="PF13727">
    <property type="entry name" value="CoA_binding_3"/>
    <property type="match status" value="1"/>
</dbReference>
<organism evidence="9">
    <name type="scientific">uncultured Dysgonomonas sp</name>
    <dbReference type="NCBI Taxonomy" id="206096"/>
    <lineage>
        <taxon>Bacteria</taxon>
        <taxon>Pseudomonadati</taxon>
        <taxon>Bacteroidota</taxon>
        <taxon>Bacteroidia</taxon>
        <taxon>Bacteroidales</taxon>
        <taxon>Dysgonomonadaceae</taxon>
        <taxon>Dysgonomonas</taxon>
        <taxon>environmental samples</taxon>
    </lineage>
</organism>
<dbReference type="InterPro" id="IPR003362">
    <property type="entry name" value="Bact_transf"/>
</dbReference>
<evidence type="ECO:0000256" key="2">
    <source>
        <dbReference type="ARBA" id="ARBA00006464"/>
    </source>
</evidence>
<dbReference type="NCBIfam" id="TIGR03023">
    <property type="entry name" value="WcaJ_sugtrans"/>
    <property type="match status" value="1"/>
</dbReference>